<dbReference type="InterPro" id="IPR002686">
    <property type="entry name" value="Transposase_17"/>
</dbReference>
<proteinExistence type="predicted"/>
<dbReference type="PANTHER" id="PTHR36966">
    <property type="entry name" value="REP-ASSOCIATED TYROSINE TRANSPOSASE"/>
    <property type="match status" value="1"/>
</dbReference>
<gene>
    <name evidence="2" type="ORF">PQG43_03765</name>
</gene>
<organism evidence="2 3">
    <name type="scientific">Aquirufa aurantiipilula</name>
    <dbReference type="NCBI Taxonomy" id="2696561"/>
    <lineage>
        <taxon>Bacteria</taxon>
        <taxon>Pseudomonadati</taxon>
        <taxon>Bacteroidota</taxon>
        <taxon>Cytophagia</taxon>
        <taxon>Cytophagales</taxon>
        <taxon>Flectobacillaceae</taxon>
        <taxon>Aquirufa</taxon>
    </lineage>
</organism>
<protein>
    <recommendedName>
        <fullName evidence="1">Transposase IS200-like domain-containing protein</fullName>
    </recommendedName>
</protein>
<comment type="caution">
    <text evidence="2">The sequence shown here is derived from an EMBL/GenBank/DDBJ whole genome shotgun (WGS) entry which is preliminary data.</text>
</comment>
<keyword evidence="3" id="KW-1185">Reference proteome</keyword>
<accession>A0ABT6BJ73</accession>
<feature type="domain" description="Transposase IS200-like" evidence="1">
    <location>
        <begin position="27"/>
        <end position="206"/>
    </location>
</feature>
<dbReference type="InterPro" id="IPR052715">
    <property type="entry name" value="RAYT_transposase"/>
</dbReference>
<dbReference type="Proteomes" id="UP001321344">
    <property type="component" value="Unassembled WGS sequence"/>
</dbReference>
<evidence type="ECO:0000313" key="2">
    <source>
        <dbReference type="EMBL" id="MDF5689969.1"/>
    </source>
</evidence>
<dbReference type="InterPro" id="IPR036515">
    <property type="entry name" value="Transposase_17_sf"/>
</dbReference>
<dbReference type="SMART" id="SM01321">
    <property type="entry name" value="Y1_Tnp"/>
    <property type="match status" value="1"/>
</dbReference>
<dbReference type="Gene3D" id="3.30.70.1290">
    <property type="entry name" value="Transposase IS200-like"/>
    <property type="match status" value="1"/>
</dbReference>
<dbReference type="PANTHER" id="PTHR36966:SF1">
    <property type="entry name" value="REP-ASSOCIATED TYROSINE TRANSPOSASE"/>
    <property type="match status" value="1"/>
</dbReference>
<evidence type="ECO:0000313" key="3">
    <source>
        <dbReference type="Proteomes" id="UP001321344"/>
    </source>
</evidence>
<dbReference type="EMBL" id="JARJOW010000002">
    <property type="protein sequence ID" value="MDF5689969.1"/>
    <property type="molecule type" value="Genomic_DNA"/>
</dbReference>
<name>A0ABT6BJ73_9BACT</name>
<sequence>MPPIKPRKFRNKYRVDTTRKTNWDYRRPGAYFITICTKNRVHYFGKIVKKHPLFDSEMQLSELGKLAEKFWIEIPLHFPFVDLGNFVIMPDHLHGMLIIKNISDTLSIRIPSNKETFPSNSNVLDINIVNNEGPFQKINACPRKAFMSSISPKYGSISSIIRSYKSAVSKYAHKIDAEFSWQSNYHDYVVLTKKAFDNMQEYTRNNPKNWKKKSVRQIPRSG</sequence>
<dbReference type="RefSeq" id="WP_223142164.1">
    <property type="nucleotide sequence ID" value="NZ_CBCSDE010000001.1"/>
</dbReference>
<evidence type="ECO:0000259" key="1">
    <source>
        <dbReference type="SMART" id="SM01321"/>
    </source>
</evidence>
<dbReference type="SUPFAM" id="SSF143422">
    <property type="entry name" value="Transposase IS200-like"/>
    <property type="match status" value="1"/>
</dbReference>
<reference evidence="2 3" key="1">
    <citation type="submission" date="2023-03" db="EMBL/GenBank/DDBJ databases">
        <title>Genome sequencing of Aquirufa.</title>
        <authorList>
            <person name="Pitt A."/>
            <person name="Hahn M.W."/>
        </authorList>
    </citation>
    <scope>NUCLEOTIDE SEQUENCE [LARGE SCALE GENOMIC DNA]</scope>
    <source>
        <strain evidence="2 3">WAEICH-18A</strain>
    </source>
</reference>